<accession>J4GVK7</accession>
<evidence type="ECO:0000313" key="2">
    <source>
        <dbReference type="Proteomes" id="UP000006352"/>
    </source>
</evidence>
<organism evidence="1 2">
    <name type="scientific">Fibroporia radiculosa</name>
    <dbReference type="NCBI Taxonomy" id="599839"/>
    <lineage>
        <taxon>Eukaryota</taxon>
        <taxon>Fungi</taxon>
        <taxon>Dikarya</taxon>
        <taxon>Basidiomycota</taxon>
        <taxon>Agaricomycotina</taxon>
        <taxon>Agaricomycetes</taxon>
        <taxon>Polyporales</taxon>
        <taxon>Fibroporiaceae</taxon>
        <taxon>Fibroporia</taxon>
    </lineage>
</organism>
<dbReference type="EMBL" id="HE797195">
    <property type="protein sequence ID" value="CCM05545.1"/>
    <property type="molecule type" value="Genomic_DNA"/>
</dbReference>
<dbReference type="Proteomes" id="UP000006352">
    <property type="component" value="Unassembled WGS sequence"/>
</dbReference>
<gene>
    <name evidence="1" type="ORF">FIBRA_07772</name>
</gene>
<reference evidence="1 2" key="1">
    <citation type="journal article" date="2012" name="Appl. Environ. Microbiol.">
        <title>Short-read sequencing for genomic analysis of the brown rot fungus Fibroporia radiculosa.</title>
        <authorList>
            <person name="Tang J.D."/>
            <person name="Perkins A.D."/>
            <person name="Sonstegard T.S."/>
            <person name="Schroeder S.G."/>
            <person name="Burgess S.C."/>
            <person name="Diehl S.V."/>
        </authorList>
    </citation>
    <scope>NUCLEOTIDE SEQUENCE [LARGE SCALE GENOMIC DNA]</scope>
    <source>
        <strain evidence="1 2">TFFH 294</strain>
    </source>
</reference>
<proteinExistence type="predicted"/>
<protein>
    <submittedName>
        <fullName evidence="1">Uncharacterized protein</fullName>
    </submittedName>
</protein>
<name>J4GVK7_9APHY</name>
<dbReference type="HOGENOM" id="CLU_121064_0_0_1"/>
<sequence>MKPLSVDQAFLLLCTHGPEHAKRRKLDLPLKSTHPELPADESIPDLPGTLTVQTTSIDPLEQVITITIEDLNLRFTHTGSFDFANPNPFPLHEWTNKKGTLYVCGVYPAAGPTDFTAQQFPSYEAATGGKGYVPGRVVVYTGPLSLRQFITDDDNYVSGVVQSERTEWRPIH</sequence>
<dbReference type="RefSeq" id="XP_012184828.1">
    <property type="nucleotide sequence ID" value="XM_012329438.1"/>
</dbReference>
<dbReference type="AlphaFoldDB" id="J4GVK7"/>
<keyword evidence="2" id="KW-1185">Reference proteome</keyword>
<evidence type="ECO:0000313" key="1">
    <source>
        <dbReference type="EMBL" id="CCM05545.1"/>
    </source>
</evidence>
<dbReference type="GeneID" id="24100456"/>
<dbReference type="InParanoid" id="J4GVK7"/>
<dbReference type="OrthoDB" id="2906736at2759"/>